<feature type="compositionally biased region" description="Basic residues" evidence="1">
    <location>
        <begin position="175"/>
        <end position="184"/>
    </location>
</feature>
<comment type="caution">
    <text evidence="2">The sequence shown here is derived from an EMBL/GenBank/DDBJ whole genome shotgun (WGS) entry which is preliminary data.</text>
</comment>
<feature type="compositionally biased region" description="Low complexity" evidence="1">
    <location>
        <begin position="155"/>
        <end position="167"/>
    </location>
</feature>
<protein>
    <submittedName>
        <fullName evidence="2">Uncharacterized protein</fullName>
    </submittedName>
</protein>
<evidence type="ECO:0000256" key="1">
    <source>
        <dbReference type="SAM" id="MobiDB-lite"/>
    </source>
</evidence>
<dbReference type="AlphaFoldDB" id="A0A150GW03"/>
<organism evidence="2 3">
    <name type="scientific">Gonium pectorale</name>
    <name type="common">Green alga</name>
    <dbReference type="NCBI Taxonomy" id="33097"/>
    <lineage>
        <taxon>Eukaryota</taxon>
        <taxon>Viridiplantae</taxon>
        <taxon>Chlorophyta</taxon>
        <taxon>core chlorophytes</taxon>
        <taxon>Chlorophyceae</taxon>
        <taxon>CS clade</taxon>
        <taxon>Chlamydomonadales</taxon>
        <taxon>Volvocaceae</taxon>
        <taxon>Gonium</taxon>
    </lineage>
</organism>
<dbReference type="Proteomes" id="UP000075714">
    <property type="component" value="Unassembled WGS sequence"/>
</dbReference>
<reference evidence="3" key="1">
    <citation type="journal article" date="2016" name="Nat. Commun.">
        <title>The Gonium pectorale genome demonstrates co-option of cell cycle regulation during the evolution of multicellularity.</title>
        <authorList>
            <person name="Hanschen E.R."/>
            <person name="Marriage T.N."/>
            <person name="Ferris P.J."/>
            <person name="Hamaji T."/>
            <person name="Toyoda A."/>
            <person name="Fujiyama A."/>
            <person name="Neme R."/>
            <person name="Noguchi H."/>
            <person name="Minakuchi Y."/>
            <person name="Suzuki M."/>
            <person name="Kawai-Toyooka H."/>
            <person name="Smith D.R."/>
            <person name="Sparks H."/>
            <person name="Anderson J."/>
            <person name="Bakaric R."/>
            <person name="Luria V."/>
            <person name="Karger A."/>
            <person name="Kirschner M.W."/>
            <person name="Durand P.M."/>
            <person name="Michod R.E."/>
            <person name="Nozaki H."/>
            <person name="Olson B.J."/>
        </authorList>
    </citation>
    <scope>NUCLEOTIDE SEQUENCE [LARGE SCALE GENOMIC DNA]</scope>
    <source>
        <strain evidence="3">NIES-2863</strain>
    </source>
</reference>
<feature type="region of interest" description="Disordered" evidence="1">
    <location>
        <begin position="151"/>
        <end position="184"/>
    </location>
</feature>
<accession>A0A150GW03</accession>
<dbReference type="EMBL" id="LSYV01000008">
    <property type="protein sequence ID" value="KXZ53540.1"/>
    <property type="molecule type" value="Genomic_DNA"/>
</dbReference>
<evidence type="ECO:0000313" key="3">
    <source>
        <dbReference type="Proteomes" id="UP000075714"/>
    </source>
</evidence>
<name>A0A150GW03_GONPE</name>
<keyword evidence="3" id="KW-1185">Reference proteome</keyword>
<evidence type="ECO:0000313" key="2">
    <source>
        <dbReference type="EMBL" id="KXZ53540.1"/>
    </source>
</evidence>
<proteinExistence type="predicted"/>
<sequence>MFIIANVVTGSCGHSNAAALVSNSTFIVKNIVDYACKSSHASAAPQLPLLAATLHRTQLLAAFSSALRSAPALPFWGSSGPDGTVEGAAIGYASSLDALSYTADMLAEHMGDTSVAAGAAPHVLQLLSNGELQRLLLEAMERVVELYEEETGLVSSSEAGGPHGAAAPAPPTSSARRHQLQRRA</sequence>
<gene>
    <name evidence="2" type="ORF">GPECTOR_7g990</name>
</gene>